<proteinExistence type="inferred from homology"/>
<name>A0A7C0TZE6_THELI</name>
<gene>
    <name evidence="2" type="ORF">ENF72_03255</name>
</gene>
<comment type="caution">
    <text evidence="2">The sequence shown here is derived from an EMBL/GenBank/DDBJ whole genome shotgun (WGS) entry which is preliminary data.</text>
</comment>
<comment type="similarity">
    <text evidence="1">Belongs to the short-chain dehydrogenases/reductases (SDR) family.</text>
</comment>
<dbReference type="AlphaFoldDB" id="A0A7C0TZE6"/>
<dbReference type="EMBL" id="DQYG01000137">
    <property type="protein sequence ID" value="HDD31628.1"/>
    <property type="molecule type" value="Genomic_DNA"/>
</dbReference>
<dbReference type="GO" id="GO:0016616">
    <property type="term" value="F:oxidoreductase activity, acting on the CH-OH group of donors, NAD or NADP as acceptor"/>
    <property type="evidence" value="ECO:0007669"/>
    <property type="project" value="TreeGrafter"/>
</dbReference>
<dbReference type="PANTHER" id="PTHR42760">
    <property type="entry name" value="SHORT-CHAIN DEHYDROGENASES/REDUCTASES FAMILY MEMBER"/>
    <property type="match status" value="1"/>
</dbReference>
<dbReference type="PROSITE" id="PS00061">
    <property type="entry name" value="ADH_SHORT"/>
    <property type="match status" value="1"/>
</dbReference>
<dbReference type="InterPro" id="IPR002347">
    <property type="entry name" value="SDR_fam"/>
</dbReference>
<organism evidence="2">
    <name type="scientific">Thermococcus litoralis</name>
    <dbReference type="NCBI Taxonomy" id="2265"/>
    <lineage>
        <taxon>Archaea</taxon>
        <taxon>Methanobacteriati</taxon>
        <taxon>Methanobacteriota</taxon>
        <taxon>Thermococci</taxon>
        <taxon>Thermococcales</taxon>
        <taxon>Thermococcaceae</taxon>
        <taxon>Thermococcus</taxon>
    </lineage>
</organism>
<dbReference type="Pfam" id="PF13561">
    <property type="entry name" value="adh_short_C2"/>
    <property type="match status" value="1"/>
</dbReference>
<protein>
    <submittedName>
        <fullName evidence="2">3-oxoacyl-ACP reductase FabG</fullName>
    </submittedName>
</protein>
<dbReference type="SUPFAM" id="SSF51735">
    <property type="entry name" value="NAD(P)-binding Rossmann-fold domains"/>
    <property type="match status" value="1"/>
</dbReference>
<dbReference type="Gene3D" id="3.40.50.720">
    <property type="entry name" value="NAD(P)-binding Rossmann-like Domain"/>
    <property type="match status" value="1"/>
</dbReference>
<dbReference type="PRINTS" id="PR00081">
    <property type="entry name" value="GDHRDH"/>
</dbReference>
<dbReference type="CDD" id="cd05233">
    <property type="entry name" value="SDR_c"/>
    <property type="match status" value="1"/>
</dbReference>
<dbReference type="SMR" id="A0A7C0TZE6"/>
<dbReference type="InterPro" id="IPR020904">
    <property type="entry name" value="Sc_DH/Rdtase_CS"/>
</dbReference>
<reference evidence="2" key="1">
    <citation type="journal article" date="2020" name="mSystems">
        <title>Genome- and Community-Level Interaction Insights into Carbon Utilization and Element Cycling Functions of Hydrothermarchaeota in Hydrothermal Sediment.</title>
        <authorList>
            <person name="Zhou Z."/>
            <person name="Liu Y."/>
            <person name="Xu W."/>
            <person name="Pan J."/>
            <person name="Luo Z.H."/>
            <person name="Li M."/>
        </authorList>
    </citation>
    <scope>NUCLEOTIDE SEQUENCE [LARGE SCALE GENOMIC DNA]</scope>
    <source>
        <strain evidence="2">HyVt-151</strain>
    </source>
</reference>
<dbReference type="Proteomes" id="UP000886210">
    <property type="component" value="Unassembled WGS sequence"/>
</dbReference>
<dbReference type="InterPro" id="IPR036291">
    <property type="entry name" value="NAD(P)-bd_dom_sf"/>
</dbReference>
<dbReference type="FunFam" id="3.40.50.720:FF:000084">
    <property type="entry name" value="Short-chain dehydrogenase reductase"/>
    <property type="match status" value="1"/>
</dbReference>
<dbReference type="PRINTS" id="PR00080">
    <property type="entry name" value="SDRFAMILY"/>
</dbReference>
<evidence type="ECO:0000313" key="2">
    <source>
        <dbReference type="EMBL" id="HDD31628.1"/>
    </source>
</evidence>
<sequence>MGRLEGKVAIITGASRGLGRAIAQKFAVERAKLVLCARNQARLEETLKQVEELNGQAVIMTGDVSKEEDTLRIADLAVKEFGGIDILVNNAAIGIERKPFFEISTEEWDRVMAVNLRGYWLCTKAVFPYMKKKGRGSIINITSEAFFTGSHGFVHYVTTKGGIIGMTRALARELGDYGINVNAVAPGFLANEAGLALIGGDMSKYDVKPNCIKRVGMPEDVVGIVTFLATEESNFITGQTILVDGGRAMH</sequence>
<evidence type="ECO:0000256" key="1">
    <source>
        <dbReference type="ARBA" id="ARBA00006484"/>
    </source>
</evidence>
<accession>A0A7C0TZE6</accession>
<dbReference type="NCBIfam" id="NF005559">
    <property type="entry name" value="PRK07231.1"/>
    <property type="match status" value="1"/>
</dbReference>